<dbReference type="EMBL" id="BBQY01000001">
    <property type="protein sequence ID" value="GBH29345.1"/>
    <property type="molecule type" value="Genomic_DNA"/>
</dbReference>
<evidence type="ECO:0008006" key="5">
    <source>
        <dbReference type="Google" id="ProtNLM"/>
    </source>
</evidence>
<dbReference type="AlphaFoldDB" id="A0A401IYD1"/>
<comment type="similarity">
    <text evidence="1">Belongs to the RelE toxin family.</text>
</comment>
<sequence length="99" mass="10995">MKRVFWSNDALADLEQQAVHIAKDNPAAARRVARRIREVGDGLSAFATGHMGRVAGTYEKSVARLPYVIAYALSEDDAVVTILCVIHTSRDWRDDVWPG</sequence>
<proteinExistence type="inferred from homology"/>
<dbReference type="InterPro" id="IPR035093">
    <property type="entry name" value="RelE/ParE_toxin_dom_sf"/>
</dbReference>
<reference evidence="3 4" key="1">
    <citation type="submission" date="2014-12" db="EMBL/GenBank/DDBJ databases">
        <title>Whole genome sequencing of Sphingobium xenophagum OW59.</title>
        <authorList>
            <person name="Ohta Y."/>
            <person name="Nishi S."/>
            <person name="Hatada Y."/>
        </authorList>
    </citation>
    <scope>NUCLEOTIDE SEQUENCE [LARGE SCALE GENOMIC DNA]</scope>
    <source>
        <strain evidence="3 4">OW59</strain>
    </source>
</reference>
<comment type="caution">
    <text evidence="3">The sequence shown here is derived from an EMBL/GenBank/DDBJ whole genome shotgun (WGS) entry which is preliminary data.</text>
</comment>
<organism evidence="3 4">
    <name type="scientific">Sphingobium xenophagum</name>
    <dbReference type="NCBI Taxonomy" id="121428"/>
    <lineage>
        <taxon>Bacteria</taxon>
        <taxon>Pseudomonadati</taxon>
        <taxon>Pseudomonadota</taxon>
        <taxon>Alphaproteobacteria</taxon>
        <taxon>Sphingomonadales</taxon>
        <taxon>Sphingomonadaceae</taxon>
        <taxon>Sphingobium</taxon>
    </lineage>
</organism>
<dbReference type="Pfam" id="PF05016">
    <property type="entry name" value="ParE_toxin"/>
    <property type="match status" value="1"/>
</dbReference>
<dbReference type="PANTHER" id="PTHR33755:SF6">
    <property type="entry name" value="PLASMID STABILIZATION SYSTEM PROTEIN"/>
    <property type="match status" value="1"/>
</dbReference>
<evidence type="ECO:0000313" key="3">
    <source>
        <dbReference type="EMBL" id="GBH29345.1"/>
    </source>
</evidence>
<dbReference type="InterPro" id="IPR051803">
    <property type="entry name" value="TA_system_RelE-like_toxin"/>
</dbReference>
<evidence type="ECO:0000313" key="4">
    <source>
        <dbReference type="Proteomes" id="UP000290975"/>
    </source>
</evidence>
<name>A0A401IYD1_SPHXE</name>
<accession>A0A401IYD1</accession>
<dbReference type="Proteomes" id="UP000290975">
    <property type="component" value="Unassembled WGS sequence"/>
</dbReference>
<protein>
    <recommendedName>
        <fullName evidence="5">Toxin ParE1/3/4</fullName>
    </recommendedName>
</protein>
<dbReference type="PANTHER" id="PTHR33755">
    <property type="entry name" value="TOXIN PARE1-RELATED"/>
    <property type="match status" value="1"/>
</dbReference>
<evidence type="ECO:0000256" key="1">
    <source>
        <dbReference type="ARBA" id="ARBA00006226"/>
    </source>
</evidence>
<dbReference type="RefSeq" id="WP_130751910.1">
    <property type="nucleotide sequence ID" value="NZ_BBQY01000001.1"/>
</dbReference>
<keyword evidence="2" id="KW-1277">Toxin-antitoxin system</keyword>
<gene>
    <name evidence="3" type="ORF">MBESOW_P0599</name>
</gene>
<keyword evidence="4" id="KW-1185">Reference proteome</keyword>
<dbReference type="InterPro" id="IPR007712">
    <property type="entry name" value="RelE/ParE_toxin"/>
</dbReference>
<dbReference type="Gene3D" id="3.30.2310.20">
    <property type="entry name" value="RelE-like"/>
    <property type="match status" value="1"/>
</dbReference>
<evidence type="ECO:0000256" key="2">
    <source>
        <dbReference type="ARBA" id="ARBA00022649"/>
    </source>
</evidence>